<protein>
    <submittedName>
        <fullName evidence="1">Uncharacterized protein</fullName>
    </submittedName>
</protein>
<dbReference type="EMBL" id="CP035727">
    <property type="protein sequence ID" value="QIW19063.1"/>
    <property type="molecule type" value="Genomic_DNA"/>
</dbReference>
<evidence type="ECO:0000313" key="2">
    <source>
        <dbReference type="Proteomes" id="UP000501374"/>
    </source>
</evidence>
<dbReference type="RefSeq" id="WP_172553696.1">
    <property type="nucleotide sequence ID" value="NZ_CP035727.2"/>
</dbReference>
<reference evidence="2" key="1">
    <citation type="submission" date="2019-02" db="EMBL/GenBank/DDBJ databases">
        <title>Structural and Functional analysis of Lanthipeptide from Bacillus thuringiensis serovar andalousiensis B23193.</title>
        <authorList>
            <person name="Andreeva J.V."/>
            <person name="Grigoreva A."/>
        </authorList>
    </citation>
    <scope>NUCLEOTIDE SEQUENCE [LARGE SCALE GENOMIC DNA]</scope>
    <source>
        <strain evidence="2">B23193</strain>
    </source>
</reference>
<dbReference type="Proteomes" id="UP000501374">
    <property type="component" value="Chromosome"/>
</dbReference>
<evidence type="ECO:0000313" key="1">
    <source>
        <dbReference type="EMBL" id="QIW19063.1"/>
    </source>
</evidence>
<accession>A0A6H0TES4</accession>
<name>A0A6H0TES4_BACTU</name>
<organism evidence="1 2">
    <name type="scientific">Bacillus thuringiensis serovar andalousiensis</name>
    <dbReference type="NCBI Taxonomy" id="257985"/>
    <lineage>
        <taxon>Bacteria</taxon>
        <taxon>Bacillati</taxon>
        <taxon>Bacillota</taxon>
        <taxon>Bacilli</taxon>
        <taxon>Bacillales</taxon>
        <taxon>Bacillaceae</taxon>
        <taxon>Bacillus</taxon>
        <taxon>Bacillus cereus group</taxon>
    </lineage>
</organism>
<proteinExistence type="predicted"/>
<dbReference type="AlphaFoldDB" id="A0A6H0TES4"/>
<gene>
    <name evidence="1" type="ORF">EVG22_11515</name>
</gene>
<sequence>MRNLDEQIQILSDAGIIDKEAFDKKVDEYKGDSPVLKLVKQNATLLMMVAEKDLTIRGVQEQQATLLMTLAEKGVL</sequence>